<keyword evidence="4 7" id="KW-0812">Transmembrane</keyword>
<protein>
    <submittedName>
        <fullName evidence="9">ABC transporter permease</fullName>
    </submittedName>
</protein>
<keyword evidence="6 7" id="KW-0472">Membrane</keyword>
<name>A0AA40WYP8_9GAMM</name>
<dbReference type="InterPro" id="IPR000515">
    <property type="entry name" value="MetI-like"/>
</dbReference>
<dbReference type="PROSITE" id="PS50928">
    <property type="entry name" value="ABC_TM1"/>
    <property type="match status" value="1"/>
</dbReference>
<dbReference type="CDD" id="cd06261">
    <property type="entry name" value="TM_PBP2"/>
    <property type="match status" value="1"/>
</dbReference>
<feature type="transmembrane region" description="Helical" evidence="7">
    <location>
        <begin position="93"/>
        <end position="113"/>
    </location>
</feature>
<dbReference type="SUPFAM" id="SSF161098">
    <property type="entry name" value="MetI-like"/>
    <property type="match status" value="1"/>
</dbReference>
<reference evidence="9" key="2">
    <citation type="submission" date="2022-09" db="EMBL/GenBank/DDBJ databases">
        <title>Rouxiella aceris sp. nov., isolated from tree sap and emended description of the genus Rhouxiella.</title>
        <authorList>
            <person name="Kim I.S."/>
        </authorList>
    </citation>
    <scope>NUCLEOTIDE SEQUENCE</scope>
    <source>
        <strain evidence="9">SAP-2</strain>
    </source>
</reference>
<evidence type="ECO:0000256" key="3">
    <source>
        <dbReference type="ARBA" id="ARBA00022519"/>
    </source>
</evidence>
<evidence type="ECO:0000259" key="8">
    <source>
        <dbReference type="PROSITE" id="PS50928"/>
    </source>
</evidence>
<evidence type="ECO:0000256" key="1">
    <source>
        <dbReference type="ARBA" id="ARBA00004429"/>
    </source>
</evidence>
<dbReference type="Proteomes" id="UP000705283">
    <property type="component" value="Unassembled WGS sequence"/>
</dbReference>
<keyword evidence="2 7" id="KW-0813">Transport</keyword>
<comment type="similarity">
    <text evidence="7">Belongs to the binding-protein-dependent transport system permease family.</text>
</comment>
<proteinExistence type="inferred from homology"/>
<accession>A0AA40WYP8</accession>
<evidence type="ECO:0000313" key="9">
    <source>
        <dbReference type="EMBL" id="MBF6635523.1"/>
    </source>
</evidence>
<evidence type="ECO:0000313" key="10">
    <source>
        <dbReference type="Proteomes" id="UP000705283"/>
    </source>
</evidence>
<keyword evidence="3" id="KW-0997">Cell inner membrane</keyword>
<gene>
    <name evidence="9" type="ORF">ITX54_02440</name>
</gene>
<dbReference type="Gene3D" id="1.10.3720.10">
    <property type="entry name" value="MetI-like"/>
    <property type="match status" value="1"/>
</dbReference>
<dbReference type="InterPro" id="IPR035906">
    <property type="entry name" value="MetI-like_sf"/>
</dbReference>
<dbReference type="RefSeq" id="WP_194977536.1">
    <property type="nucleotide sequence ID" value="NZ_JADMKS010000001.1"/>
</dbReference>
<dbReference type="GO" id="GO:0055085">
    <property type="term" value="P:transmembrane transport"/>
    <property type="evidence" value="ECO:0007669"/>
    <property type="project" value="InterPro"/>
</dbReference>
<keyword evidence="5 7" id="KW-1133">Transmembrane helix</keyword>
<evidence type="ECO:0000256" key="7">
    <source>
        <dbReference type="RuleBase" id="RU363032"/>
    </source>
</evidence>
<organism evidence="9 10">
    <name type="scientific">Rouxiella silvae</name>
    <dbReference type="NCBI Taxonomy" id="1646373"/>
    <lineage>
        <taxon>Bacteria</taxon>
        <taxon>Pseudomonadati</taxon>
        <taxon>Pseudomonadota</taxon>
        <taxon>Gammaproteobacteria</taxon>
        <taxon>Enterobacterales</taxon>
        <taxon>Yersiniaceae</taxon>
        <taxon>Rouxiella</taxon>
    </lineage>
</organism>
<feature type="transmembrane region" description="Helical" evidence="7">
    <location>
        <begin position="202"/>
        <end position="224"/>
    </location>
</feature>
<comment type="caution">
    <text evidence="9">The sequence shown here is derived from an EMBL/GenBank/DDBJ whole genome shotgun (WGS) entry which is preliminary data.</text>
</comment>
<reference evidence="9" key="1">
    <citation type="submission" date="2020-11" db="EMBL/GenBank/DDBJ databases">
        <authorList>
            <person name="Lee S.D."/>
        </authorList>
    </citation>
    <scope>NUCLEOTIDE SEQUENCE</scope>
    <source>
        <strain evidence="9">SAP-2</strain>
    </source>
</reference>
<dbReference type="InterPro" id="IPR051204">
    <property type="entry name" value="ABC_transp_perm/SBD"/>
</dbReference>
<feature type="transmembrane region" description="Helical" evidence="7">
    <location>
        <begin position="340"/>
        <end position="363"/>
    </location>
</feature>
<dbReference type="EMBL" id="JADMKS010000001">
    <property type="protein sequence ID" value="MBF6635523.1"/>
    <property type="molecule type" value="Genomic_DNA"/>
</dbReference>
<sequence length="371" mass="38821">MIAAGAGLAFITHAPNRLISGQGIPLYSLLQGPTMLLLVPVFALLMLSFVSPDWRVYLLIMLLAELLLTAQTALAGHAALVLTGGDEDSLARISFGGGFWACGALLLLIASDAISRMTSNHSWRVLLNLQLAIPIVLLLVNGQLSQLSLLKEYDNRSDVFDDALWQHLGILLGTLIPAILIGLPLGVFCARRPRWQPPILSVLNIIQTLPSIALFGLLLAPLAGLAKAVPWLGEHGVSGIGAAPAIIALVLYSLLPLVRSVIAGMNSVAPGVIESATGMGLSRIQVFCKVQVPIALPVILSGIRIVAVQTVGMAMVAALIGAGGLGAIMFQGLLSSALDLVLLGVIPVVLMAAVVDGVFKFLVSILETSRT</sequence>
<dbReference type="GO" id="GO:0005886">
    <property type="term" value="C:plasma membrane"/>
    <property type="evidence" value="ECO:0007669"/>
    <property type="project" value="UniProtKB-SubCell"/>
</dbReference>
<feature type="domain" description="ABC transmembrane type-1" evidence="8">
    <location>
        <begin position="164"/>
        <end position="367"/>
    </location>
</feature>
<feature type="transmembrane region" description="Helical" evidence="7">
    <location>
        <begin position="125"/>
        <end position="144"/>
    </location>
</feature>
<evidence type="ECO:0000256" key="6">
    <source>
        <dbReference type="ARBA" id="ARBA00023136"/>
    </source>
</evidence>
<dbReference type="Pfam" id="PF00528">
    <property type="entry name" value="BPD_transp_1"/>
    <property type="match status" value="1"/>
</dbReference>
<dbReference type="PANTHER" id="PTHR30177">
    <property type="entry name" value="GLYCINE BETAINE/L-PROLINE TRANSPORT SYSTEM PERMEASE PROTEIN PROW"/>
    <property type="match status" value="1"/>
</dbReference>
<feature type="transmembrane region" description="Helical" evidence="7">
    <location>
        <begin position="311"/>
        <end position="334"/>
    </location>
</feature>
<dbReference type="PANTHER" id="PTHR30177:SF30">
    <property type="entry name" value="GLYCINE BETAINE UPTAKE SYSTEM PERMEASE PROTEIN YEHY"/>
    <property type="match status" value="1"/>
</dbReference>
<evidence type="ECO:0000256" key="2">
    <source>
        <dbReference type="ARBA" id="ARBA00022448"/>
    </source>
</evidence>
<feature type="transmembrane region" description="Helical" evidence="7">
    <location>
        <begin position="236"/>
        <end position="255"/>
    </location>
</feature>
<dbReference type="AlphaFoldDB" id="A0AA40WYP8"/>
<feature type="transmembrane region" description="Helical" evidence="7">
    <location>
        <begin position="57"/>
        <end position="81"/>
    </location>
</feature>
<feature type="transmembrane region" description="Helical" evidence="7">
    <location>
        <begin position="30"/>
        <end position="50"/>
    </location>
</feature>
<dbReference type="GO" id="GO:0031460">
    <property type="term" value="P:glycine betaine transport"/>
    <property type="evidence" value="ECO:0007669"/>
    <property type="project" value="TreeGrafter"/>
</dbReference>
<evidence type="ECO:0000256" key="4">
    <source>
        <dbReference type="ARBA" id="ARBA00022692"/>
    </source>
</evidence>
<comment type="subcellular location">
    <subcellularLocation>
        <location evidence="1">Cell inner membrane</location>
        <topology evidence="1">Multi-pass membrane protein</topology>
    </subcellularLocation>
    <subcellularLocation>
        <location evidence="7">Cell membrane</location>
        <topology evidence="7">Multi-pass membrane protein</topology>
    </subcellularLocation>
</comment>
<feature type="transmembrane region" description="Helical" evidence="7">
    <location>
        <begin position="164"/>
        <end position="190"/>
    </location>
</feature>
<evidence type="ECO:0000256" key="5">
    <source>
        <dbReference type="ARBA" id="ARBA00022989"/>
    </source>
</evidence>
<keyword evidence="3" id="KW-1003">Cell membrane</keyword>